<evidence type="ECO:0000256" key="3">
    <source>
        <dbReference type="ARBA" id="ARBA00022898"/>
    </source>
</evidence>
<dbReference type="Pfam" id="PF01276">
    <property type="entry name" value="OKR_DC_1"/>
    <property type="match status" value="1"/>
</dbReference>
<dbReference type="Gene3D" id="3.90.100.10">
    <property type="entry name" value="Orn/Lys/Arg decarboxylase, C-terminal domain"/>
    <property type="match status" value="1"/>
</dbReference>
<evidence type="ECO:0000256" key="4">
    <source>
        <dbReference type="ARBA" id="ARBA00023239"/>
    </source>
</evidence>
<evidence type="ECO:0000259" key="6">
    <source>
        <dbReference type="PROSITE" id="PS00703"/>
    </source>
</evidence>
<dbReference type="PANTHER" id="PTHR45229:SF3">
    <property type="entry name" value="BIODEGRADATIVE ARGININE DECARBOXYLASE"/>
    <property type="match status" value="1"/>
</dbReference>
<sequence length="780" mass="85679">MTASLTQPAFRRLGMKALLVQHDIDARTATARAATALADELRARLVDLVIATSADDARAVVDADPAIQCLLLNWELGDDPQHTPAQAVLDAMRARNATVPVFLLASRASASAIPVDAMRKADDFIWLLEDTTAFIGGRIVAAIERYRETVLPPMFRALAQFSRVYEYSWHTPGHTGGTAFLKSPVGRAYFEFFGESLFRSDLSISVGELGSLLDHSGPIGDSERYAARVFGAHRTYHVTNGSSMSNRVILMASVTRNQVALCDRNCHKSAEHAITMSGAIPTYLIPSRNHYGIIGPIMPERLTAAAVRLAIDANALVRGRDGIDATPVHALITNSTYDGLCYNVARVEALLGQSVDRLHFDEAWYGYARFNPIYRDRHAMHGDPAQHDASKPTVFATQSTHKLLAALSQASFIHVRDGRNPIEHARFNEAYMMHASTSPNYAIIASNDVSAAMMDGPGGEALTTDAIREAVAFRQMLGRLHAECAENDDWFFNGWQPDTVVDRKTGRRMRFHEADETLLATDPSCWVLHPGDAWHGFGDIEDDYCMLDPIKVSIVTPGIAPHGGLMPVGIPASVVTAYLDRHGIVVEKTTDFTILFLFSLGVTKGKWGTLVNTLLDFKRDYDANVSLEQALPDLVARYPDRYRKLGLRDLCDLMFAAMSDLKTTEMMSRGFSTLPKPDFSPAEAFEHLVHNDIEMLELSEMAGRTVATGVVPYPPGIPLLMPGENAGPADGPLLGYLKALEQYDLRFPGFTHDTHGVDVEDGVYRIACIKLPKRDGGNTR</sequence>
<feature type="domain" description="Orn/Lys/Arg decarboxylases family 1 pyridoxal-P attachment site" evidence="6">
    <location>
        <begin position="397"/>
        <end position="411"/>
    </location>
</feature>
<evidence type="ECO:0000256" key="5">
    <source>
        <dbReference type="PIRSR" id="PIRSR009393-1"/>
    </source>
</evidence>
<keyword evidence="3 5" id="KW-0663">Pyridoxal phosphate</keyword>
<accession>A0A0H3KNM1</accession>
<protein>
    <submittedName>
        <fullName evidence="7">Lysine decarboxylase</fullName>
        <ecNumber evidence="7">4.1.1.18</ecNumber>
    </submittedName>
</protein>
<gene>
    <name evidence="7" type="primary">ldcC</name>
    <name evidence="7" type="ordered locus">BMULJ_04816</name>
</gene>
<dbReference type="EMBL" id="AP009386">
    <property type="protein sequence ID" value="BAG46663.1"/>
    <property type="molecule type" value="Genomic_DNA"/>
</dbReference>
<dbReference type="PROSITE" id="PS00703">
    <property type="entry name" value="OKR_DC_1"/>
    <property type="match status" value="1"/>
</dbReference>
<dbReference type="STRING" id="395019.BMULJ_04816"/>
<dbReference type="KEGG" id="bmu:Bmul_3701"/>
<dbReference type="SUPFAM" id="SSF53383">
    <property type="entry name" value="PLP-dependent transferases"/>
    <property type="match status" value="1"/>
</dbReference>
<organism evidence="7 8">
    <name type="scientific">Burkholderia multivorans (strain ATCC 17616 / 249)</name>
    <dbReference type="NCBI Taxonomy" id="395019"/>
    <lineage>
        <taxon>Bacteria</taxon>
        <taxon>Pseudomonadati</taxon>
        <taxon>Pseudomonadota</taxon>
        <taxon>Betaproteobacteria</taxon>
        <taxon>Burkholderiales</taxon>
        <taxon>Burkholderiaceae</taxon>
        <taxon>Burkholderia</taxon>
        <taxon>Burkholderia cepacia complex</taxon>
    </lineage>
</organism>
<dbReference type="InterPro" id="IPR015422">
    <property type="entry name" value="PyrdxlP-dep_Trfase_small"/>
</dbReference>
<dbReference type="PANTHER" id="PTHR45229">
    <property type="entry name" value="CONSTITUTIVE ORNITHINE DECARBOXYLASE"/>
    <property type="match status" value="1"/>
</dbReference>
<dbReference type="GO" id="GO:0005829">
    <property type="term" value="C:cytosol"/>
    <property type="evidence" value="ECO:0007669"/>
    <property type="project" value="TreeGrafter"/>
</dbReference>
<dbReference type="Gene3D" id="3.40.640.10">
    <property type="entry name" value="Type I PLP-dependent aspartate aminotransferase-like (Major domain)"/>
    <property type="match status" value="1"/>
</dbReference>
<keyword evidence="2" id="KW-0210">Decarboxylase</keyword>
<evidence type="ECO:0000313" key="8">
    <source>
        <dbReference type="Proteomes" id="UP000008815"/>
    </source>
</evidence>
<proteinExistence type="inferred from homology"/>
<keyword evidence="4 7" id="KW-0456">Lyase</keyword>
<comment type="similarity">
    <text evidence="1">Belongs to the Orn/Lys/Arg decarboxylase class-I family.</text>
</comment>
<dbReference type="InterPro" id="IPR000310">
    <property type="entry name" value="Orn/Lys/Arg_deCO2ase_major_dom"/>
</dbReference>
<feature type="modified residue" description="N6-(pyridoxal phosphate)lysine" evidence="5">
    <location>
        <position position="402"/>
    </location>
</feature>
<dbReference type="RefSeq" id="WP_012216569.1">
    <property type="nucleotide sequence ID" value="NC_010086.1"/>
</dbReference>
<dbReference type="Pfam" id="PF03709">
    <property type="entry name" value="OKR_DC_1_N"/>
    <property type="match status" value="1"/>
</dbReference>
<dbReference type="eggNOG" id="COG1982">
    <property type="taxonomic scope" value="Bacteria"/>
</dbReference>
<dbReference type="Pfam" id="PF03711">
    <property type="entry name" value="OKR_DC_1_C"/>
    <property type="match status" value="1"/>
</dbReference>
<dbReference type="Proteomes" id="UP000008815">
    <property type="component" value="Chromosome 2"/>
</dbReference>
<dbReference type="FunFam" id="3.40.640.10:FF:000008">
    <property type="entry name" value="Lysine decarboxylase, inducible"/>
    <property type="match status" value="1"/>
</dbReference>
<name>A0A0H3KNM1_BURM1</name>
<dbReference type="InterPro" id="IPR005308">
    <property type="entry name" value="OKR_de-COase_N"/>
</dbReference>
<dbReference type="AlphaFoldDB" id="A0A0H3KNM1"/>
<dbReference type="HOGENOM" id="CLU_014292_3_0_4"/>
<dbReference type="GO" id="GO:0008792">
    <property type="term" value="F:arginine decarboxylase activity"/>
    <property type="evidence" value="ECO:0007669"/>
    <property type="project" value="TreeGrafter"/>
</dbReference>
<dbReference type="Gene3D" id="3.40.50.2300">
    <property type="match status" value="1"/>
</dbReference>
<dbReference type="GO" id="GO:0006527">
    <property type="term" value="P:L-arginine catabolic process"/>
    <property type="evidence" value="ECO:0007669"/>
    <property type="project" value="TreeGrafter"/>
</dbReference>
<dbReference type="KEGG" id="bmj:BMULJ_04816"/>
<keyword evidence="8" id="KW-1185">Reference proteome</keyword>
<dbReference type="InterPro" id="IPR015421">
    <property type="entry name" value="PyrdxlP-dep_Trfase_major"/>
</dbReference>
<reference evidence="7 8" key="1">
    <citation type="submission" date="2007-04" db="EMBL/GenBank/DDBJ databases">
        <title>Complete genome sequence of Burkholderia multivorans ATCC 17616.</title>
        <authorList>
            <person name="Ohtsubo Y."/>
            <person name="Yamashita A."/>
            <person name="Kurokawa K."/>
            <person name="Takami H."/>
            <person name="Yuhara S."/>
            <person name="Nishiyama E."/>
            <person name="Endo R."/>
            <person name="Miyazaki R."/>
            <person name="Ono A."/>
            <person name="Yano K."/>
            <person name="Ito M."/>
            <person name="Sota M."/>
            <person name="Yuji N."/>
            <person name="Hattori M."/>
            <person name="Tsuda M."/>
        </authorList>
    </citation>
    <scope>NUCLEOTIDE SEQUENCE [LARGE SCALE GENOMIC DNA]</scope>
    <source>
        <strain evidence="8">ATCC 17616 / 249</strain>
    </source>
</reference>
<dbReference type="PIRSF" id="PIRSF009393">
    <property type="entry name" value="Orn_decarb"/>
    <property type="match status" value="1"/>
</dbReference>
<dbReference type="SUPFAM" id="SSF55904">
    <property type="entry name" value="Ornithine decarboxylase C-terminal domain"/>
    <property type="match status" value="1"/>
</dbReference>
<dbReference type="InterPro" id="IPR011193">
    <property type="entry name" value="Orn/lys/arg_de-COase"/>
</dbReference>
<dbReference type="Gene3D" id="3.90.1150.10">
    <property type="entry name" value="Aspartate Aminotransferase, domain 1"/>
    <property type="match status" value="1"/>
</dbReference>
<evidence type="ECO:0000313" key="7">
    <source>
        <dbReference type="EMBL" id="BAG46663.1"/>
    </source>
</evidence>
<dbReference type="GO" id="GO:0030170">
    <property type="term" value="F:pyridoxal phosphate binding"/>
    <property type="evidence" value="ECO:0007669"/>
    <property type="project" value="TreeGrafter"/>
</dbReference>
<dbReference type="InterPro" id="IPR008286">
    <property type="entry name" value="Prn/Lys/Arg_de-COase_C"/>
</dbReference>
<dbReference type="GO" id="GO:0008923">
    <property type="term" value="F:lysine decarboxylase activity"/>
    <property type="evidence" value="ECO:0007669"/>
    <property type="project" value="UniProtKB-EC"/>
</dbReference>
<evidence type="ECO:0000256" key="2">
    <source>
        <dbReference type="ARBA" id="ARBA00022793"/>
    </source>
</evidence>
<dbReference type="EC" id="4.1.1.18" evidence="7"/>
<dbReference type="eggNOG" id="COG0784">
    <property type="taxonomic scope" value="Bacteria"/>
</dbReference>
<dbReference type="InterPro" id="IPR036633">
    <property type="entry name" value="Prn/Lys/Arg_de-COase_C_sf"/>
</dbReference>
<dbReference type="InterPro" id="IPR015424">
    <property type="entry name" value="PyrdxlP-dep_Trfase"/>
</dbReference>
<evidence type="ECO:0000256" key="1">
    <source>
        <dbReference type="ARBA" id="ARBA00010671"/>
    </source>
</evidence>